<dbReference type="InterPro" id="IPR033118">
    <property type="entry name" value="EXPERA"/>
</dbReference>
<dbReference type="Proteomes" id="UP000075714">
    <property type="component" value="Unassembled WGS sequence"/>
</dbReference>
<dbReference type="GO" id="GO:0047750">
    <property type="term" value="F:cholestenol delta-isomerase activity"/>
    <property type="evidence" value="ECO:0007669"/>
    <property type="project" value="InterPro"/>
</dbReference>
<dbReference type="PANTHER" id="PTHR14207">
    <property type="entry name" value="STEROL ISOMERASE"/>
    <property type="match status" value="1"/>
</dbReference>
<evidence type="ECO:0000256" key="14">
    <source>
        <dbReference type="SAM" id="Phobius"/>
    </source>
</evidence>
<dbReference type="GO" id="GO:0016126">
    <property type="term" value="P:sterol biosynthetic process"/>
    <property type="evidence" value="ECO:0007669"/>
    <property type="project" value="UniProtKB-KW"/>
</dbReference>
<sequence>MATAVKHPYVPEDLELPGFVPNVLPYETILGVFFGGSALVVAFVFVLTGRFKYLTSVERLWAGWWLCTGVIHFVIEGKEYTKADSRYATRDAFIIQMEGVTAFVWGPACFLIVYGLLYRAAWRFSAMMLVSLGQLYGDVLYYLTCFHIGLDKHTRPEPLYFWGYFVGANAIWIVVPVTCIIYCASNINAAIAATGNRASKKKSS</sequence>
<dbReference type="GO" id="GO:0016020">
    <property type="term" value="C:membrane"/>
    <property type="evidence" value="ECO:0007669"/>
    <property type="project" value="UniProtKB-SubCell"/>
</dbReference>
<dbReference type="GO" id="GO:0004769">
    <property type="term" value="F:steroid Delta-isomerase activity"/>
    <property type="evidence" value="ECO:0007669"/>
    <property type="project" value="TreeGrafter"/>
</dbReference>
<keyword evidence="5" id="KW-0752">Steroid biosynthesis</keyword>
<dbReference type="EMBL" id="LSYV01000076">
    <property type="protein sequence ID" value="KXZ44044.1"/>
    <property type="molecule type" value="Genomic_DNA"/>
</dbReference>
<dbReference type="STRING" id="33097.A0A150G2K0"/>
<comment type="subcellular location">
    <subcellularLocation>
        <location evidence="1">Membrane</location>
        <topology evidence="1">Multi-pass membrane protein</topology>
    </subcellularLocation>
</comment>
<evidence type="ECO:0000256" key="6">
    <source>
        <dbReference type="ARBA" id="ARBA00022989"/>
    </source>
</evidence>
<gene>
    <name evidence="16" type="ORF">GPECTOR_75g768</name>
</gene>
<proteinExistence type="inferred from homology"/>
<evidence type="ECO:0000256" key="9">
    <source>
        <dbReference type="ARBA" id="ARBA00023136"/>
    </source>
</evidence>
<feature type="transmembrane region" description="Helical" evidence="14">
    <location>
        <begin position="59"/>
        <end position="75"/>
    </location>
</feature>
<keyword evidence="12" id="KW-0413">Isomerase</keyword>
<evidence type="ECO:0000256" key="3">
    <source>
        <dbReference type="ARBA" id="ARBA00022516"/>
    </source>
</evidence>
<comment type="caution">
    <text evidence="16">The sequence shown here is derived from an EMBL/GenBank/DDBJ whole genome shotgun (WGS) entry which is preliminary data.</text>
</comment>
<evidence type="ECO:0000256" key="7">
    <source>
        <dbReference type="ARBA" id="ARBA00023011"/>
    </source>
</evidence>
<dbReference type="GO" id="GO:0005783">
    <property type="term" value="C:endoplasmic reticulum"/>
    <property type="evidence" value="ECO:0007669"/>
    <property type="project" value="TreeGrafter"/>
</dbReference>
<evidence type="ECO:0000256" key="4">
    <source>
        <dbReference type="ARBA" id="ARBA00022692"/>
    </source>
</evidence>
<evidence type="ECO:0000256" key="10">
    <source>
        <dbReference type="ARBA" id="ARBA00023166"/>
    </source>
</evidence>
<dbReference type="OrthoDB" id="58557at2759"/>
<evidence type="ECO:0000256" key="11">
    <source>
        <dbReference type="ARBA" id="ARBA00023221"/>
    </source>
</evidence>
<evidence type="ECO:0000259" key="15">
    <source>
        <dbReference type="PROSITE" id="PS51751"/>
    </source>
</evidence>
<evidence type="ECO:0000313" key="16">
    <source>
        <dbReference type="EMBL" id="KXZ44044.1"/>
    </source>
</evidence>
<keyword evidence="7" id="KW-0756">Sterol biosynthesis</keyword>
<keyword evidence="11" id="KW-0753">Steroid metabolism</keyword>
<feature type="transmembrane region" description="Helical" evidence="14">
    <location>
        <begin position="95"/>
        <end position="117"/>
    </location>
</feature>
<keyword evidence="4 13" id="KW-0812">Transmembrane</keyword>
<evidence type="ECO:0000256" key="2">
    <source>
        <dbReference type="ARBA" id="ARBA00008337"/>
    </source>
</evidence>
<keyword evidence="17" id="KW-1185">Reference proteome</keyword>
<dbReference type="PROSITE" id="PS51751">
    <property type="entry name" value="EXPERA"/>
    <property type="match status" value="1"/>
</dbReference>
<keyword evidence="8" id="KW-0443">Lipid metabolism</keyword>
<keyword evidence="3" id="KW-0444">Lipid biosynthesis</keyword>
<protein>
    <recommendedName>
        <fullName evidence="15">EXPERA domain-containing protein</fullName>
    </recommendedName>
</protein>
<evidence type="ECO:0000256" key="1">
    <source>
        <dbReference type="ARBA" id="ARBA00004141"/>
    </source>
</evidence>
<feature type="transmembrane region" description="Helical" evidence="14">
    <location>
        <begin position="129"/>
        <end position="150"/>
    </location>
</feature>
<dbReference type="PANTHER" id="PTHR14207:SF0">
    <property type="entry name" value="3-BETA-HYDROXYSTEROID-DELTA(8),DELTA(7)-ISOMERASE"/>
    <property type="match status" value="1"/>
</dbReference>
<name>A0A150G2K0_GONPE</name>
<organism evidence="16 17">
    <name type="scientific">Gonium pectorale</name>
    <name type="common">Green alga</name>
    <dbReference type="NCBI Taxonomy" id="33097"/>
    <lineage>
        <taxon>Eukaryota</taxon>
        <taxon>Viridiplantae</taxon>
        <taxon>Chlorophyta</taxon>
        <taxon>core chlorophytes</taxon>
        <taxon>Chlorophyceae</taxon>
        <taxon>CS clade</taxon>
        <taxon>Chlamydomonadales</taxon>
        <taxon>Volvocaceae</taxon>
        <taxon>Gonium</taxon>
    </lineage>
</organism>
<comment type="similarity">
    <text evidence="2">Belongs to the EBP family.</text>
</comment>
<feature type="domain" description="EXPERA" evidence="15">
    <location>
        <begin position="57"/>
        <end position="180"/>
    </location>
</feature>
<keyword evidence="9 13" id="KW-0472">Membrane</keyword>
<dbReference type="AlphaFoldDB" id="A0A150G2K0"/>
<evidence type="ECO:0000313" key="17">
    <source>
        <dbReference type="Proteomes" id="UP000075714"/>
    </source>
</evidence>
<keyword evidence="6 13" id="KW-1133">Transmembrane helix</keyword>
<feature type="transmembrane region" description="Helical" evidence="14">
    <location>
        <begin position="170"/>
        <end position="193"/>
    </location>
</feature>
<evidence type="ECO:0000256" key="13">
    <source>
        <dbReference type="PROSITE-ProRule" id="PRU01087"/>
    </source>
</evidence>
<evidence type="ECO:0000256" key="8">
    <source>
        <dbReference type="ARBA" id="ARBA00023098"/>
    </source>
</evidence>
<dbReference type="Pfam" id="PF05241">
    <property type="entry name" value="EBP"/>
    <property type="match status" value="1"/>
</dbReference>
<reference evidence="17" key="1">
    <citation type="journal article" date="2016" name="Nat. Commun.">
        <title>The Gonium pectorale genome demonstrates co-option of cell cycle regulation during the evolution of multicellularity.</title>
        <authorList>
            <person name="Hanschen E.R."/>
            <person name="Marriage T.N."/>
            <person name="Ferris P.J."/>
            <person name="Hamaji T."/>
            <person name="Toyoda A."/>
            <person name="Fujiyama A."/>
            <person name="Neme R."/>
            <person name="Noguchi H."/>
            <person name="Minakuchi Y."/>
            <person name="Suzuki M."/>
            <person name="Kawai-Toyooka H."/>
            <person name="Smith D.R."/>
            <person name="Sparks H."/>
            <person name="Anderson J."/>
            <person name="Bakaric R."/>
            <person name="Luria V."/>
            <person name="Karger A."/>
            <person name="Kirschner M.W."/>
            <person name="Durand P.M."/>
            <person name="Michod R.E."/>
            <person name="Nozaki H."/>
            <person name="Olson B.J."/>
        </authorList>
    </citation>
    <scope>NUCLEOTIDE SEQUENCE [LARGE SCALE GENOMIC DNA]</scope>
    <source>
        <strain evidence="17">NIES-2863</strain>
    </source>
</reference>
<dbReference type="GO" id="GO:0000247">
    <property type="term" value="F:C-8 sterol isomerase activity"/>
    <property type="evidence" value="ECO:0007669"/>
    <property type="project" value="TreeGrafter"/>
</dbReference>
<keyword evidence="10" id="KW-1207">Sterol metabolism</keyword>
<accession>A0A150G2K0</accession>
<evidence type="ECO:0000256" key="12">
    <source>
        <dbReference type="ARBA" id="ARBA00023235"/>
    </source>
</evidence>
<dbReference type="InterPro" id="IPR007905">
    <property type="entry name" value="EBP"/>
</dbReference>
<feature type="transmembrane region" description="Helical" evidence="14">
    <location>
        <begin position="28"/>
        <end position="47"/>
    </location>
</feature>
<evidence type="ECO:0000256" key="5">
    <source>
        <dbReference type="ARBA" id="ARBA00022955"/>
    </source>
</evidence>